<feature type="transmembrane region" description="Helical" evidence="1">
    <location>
        <begin position="617"/>
        <end position="644"/>
    </location>
</feature>
<keyword evidence="3" id="KW-1185">Reference proteome</keyword>
<evidence type="ECO:0000313" key="2">
    <source>
        <dbReference type="EMBL" id="KAL0066170.1"/>
    </source>
</evidence>
<protein>
    <submittedName>
        <fullName evidence="2">Uncharacterized protein</fullName>
    </submittedName>
</protein>
<keyword evidence="1" id="KW-1133">Transmembrane helix</keyword>
<keyword evidence="1" id="KW-0812">Transmembrane</keyword>
<organism evidence="2 3">
    <name type="scientific">Marasmius tenuissimus</name>
    <dbReference type="NCBI Taxonomy" id="585030"/>
    <lineage>
        <taxon>Eukaryota</taxon>
        <taxon>Fungi</taxon>
        <taxon>Dikarya</taxon>
        <taxon>Basidiomycota</taxon>
        <taxon>Agaricomycotina</taxon>
        <taxon>Agaricomycetes</taxon>
        <taxon>Agaricomycetidae</taxon>
        <taxon>Agaricales</taxon>
        <taxon>Marasmiineae</taxon>
        <taxon>Marasmiaceae</taxon>
        <taxon>Marasmius</taxon>
    </lineage>
</organism>
<evidence type="ECO:0000313" key="3">
    <source>
        <dbReference type="Proteomes" id="UP001437256"/>
    </source>
</evidence>
<gene>
    <name evidence="2" type="ORF">AAF712_006795</name>
</gene>
<comment type="caution">
    <text evidence="2">The sequence shown here is derived from an EMBL/GenBank/DDBJ whole genome shotgun (WGS) entry which is preliminary data.</text>
</comment>
<proteinExistence type="predicted"/>
<evidence type="ECO:0000256" key="1">
    <source>
        <dbReference type="SAM" id="Phobius"/>
    </source>
</evidence>
<feature type="transmembrane region" description="Helical" evidence="1">
    <location>
        <begin position="225"/>
        <end position="250"/>
    </location>
</feature>
<sequence length="736" mass="80319">MSSSIEVSVTTTMKRRWSTTLEKNLLCRRAYISSHSSPSENETGLDKKLDSDGYSSSDQHRLGLAPVLPALISSLVIGSMASLLLAWVFTRRITSHSSDEDTFFHSAVVVAEGRQSGVTKFLGQMLGTKQTVTANTETTMYVLAMSSVAVHTVSFTAPLVLGVFGYWMAANWIRSQERQRRNGLPTPTQYGLIVGLLGSPNFMSVFDTVSYISRKGRARPATPPILVLSLVVVVVFLFINYALWICDLWFHTASSTFSHQFLAPISPNALPQIASVINRTLCSGPVKAYYHFLPDFGSSPPTTINAAGKYANCVHVAGEGRAHYTTNRWGTVGIISEGKAIVDNSSVLSQVAVVDNVAVLLPKTMPKDVHQLLFDSFALGVKCAPVTNCVGSNSKTVGNTLFCPSFSPPLNISKTDDRAQNMVQQFNLSTNEMFWMPRKQDGGYHGESSINPAGALVALYWGALDKATYNLTSADNTTGWYVWRDTGAFVYVNPNIYAFYVASCQVAVYDVTLSYSSPSRDMPSSLSLANKPRLSNFNTSSAFLGALDPNFQETLASHISDVLHPSLNTSNFNDYLITALAGNLSVSMLGFTAPLAMRARALEGSSATQLPVSRYPLAPFGTLLALLYGYAFISLALCSGAILLKSRHLQFFRLTSARASIADRFGLRASQDSDDSITMRNVIFEEGKDTGRLGMGMARDITEELKNSDDGTEEGVIGRKVQRFKVDYSEEFRVDE</sequence>
<feature type="transmembrane region" description="Helical" evidence="1">
    <location>
        <begin position="67"/>
        <end position="89"/>
    </location>
</feature>
<keyword evidence="1" id="KW-0472">Membrane</keyword>
<reference evidence="2 3" key="1">
    <citation type="submission" date="2024-05" db="EMBL/GenBank/DDBJ databases">
        <title>A draft genome resource for the thread blight pathogen Marasmius tenuissimus strain MS-2.</title>
        <authorList>
            <person name="Yulfo-Soto G.E."/>
            <person name="Baruah I.K."/>
            <person name="Amoako-Attah I."/>
            <person name="Bukari Y."/>
            <person name="Meinhardt L.W."/>
            <person name="Bailey B.A."/>
            <person name="Cohen S.P."/>
        </authorList>
    </citation>
    <scope>NUCLEOTIDE SEQUENCE [LARGE SCALE GENOMIC DNA]</scope>
    <source>
        <strain evidence="2 3">MS-2</strain>
    </source>
</reference>
<feature type="transmembrane region" description="Helical" evidence="1">
    <location>
        <begin position="190"/>
        <end position="213"/>
    </location>
</feature>
<dbReference type="EMBL" id="JBBXMP010000038">
    <property type="protein sequence ID" value="KAL0066170.1"/>
    <property type="molecule type" value="Genomic_DNA"/>
</dbReference>
<accession>A0ABR2ZY27</accession>
<dbReference type="Proteomes" id="UP001437256">
    <property type="component" value="Unassembled WGS sequence"/>
</dbReference>
<feature type="transmembrane region" description="Helical" evidence="1">
    <location>
        <begin position="148"/>
        <end position="169"/>
    </location>
</feature>
<name>A0ABR2ZY27_9AGAR</name>